<comment type="similarity">
    <text evidence="2 6">Belongs to the FKBP-type PPIase family.</text>
</comment>
<dbReference type="GO" id="GO:0003755">
    <property type="term" value="F:peptidyl-prolyl cis-trans isomerase activity"/>
    <property type="evidence" value="ECO:0007669"/>
    <property type="project" value="UniProtKB-UniRule"/>
</dbReference>
<gene>
    <name evidence="8" type="ORF">KA717_06660</name>
</gene>
<dbReference type="AlphaFoldDB" id="A0A977KYT9"/>
<evidence type="ECO:0000259" key="7">
    <source>
        <dbReference type="PROSITE" id="PS50059"/>
    </source>
</evidence>
<evidence type="ECO:0000256" key="2">
    <source>
        <dbReference type="ARBA" id="ARBA00006577"/>
    </source>
</evidence>
<dbReference type="PROSITE" id="PS50059">
    <property type="entry name" value="FKBP_PPIASE"/>
    <property type="match status" value="1"/>
</dbReference>
<comment type="catalytic activity">
    <reaction evidence="1 5 6">
        <text>[protein]-peptidylproline (omega=180) = [protein]-peptidylproline (omega=0)</text>
        <dbReference type="Rhea" id="RHEA:16237"/>
        <dbReference type="Rhea" id="RHEA-COMP:10747"/>
        <dbReference type="Rhea" id="RHEA-COMP:10748"/>
        <dbReference type="ChEBI" id="CHEBI:83833"/>
        <dbReference type="ChEBI" id="CHEBI:83834"/>
        <dbReference type="EC" id="5.2.1.8"/>
    </reaction>
</comment>
<evidence type="ECO:0000256" key="1">
    <source>
        <dbReference type="ARBA" id="ARBA00000971"/>
    </source>
</evidence>
<dbReference type="InterPro" id="IPR001179">
    <property type="entry name" value="PPIase_FKBP_dom"/>
</dbReference>
<reference evidence="8" key="1">
    <citation type="submission" date="2021-04" db="EMBL/GenBank/DDBJ databases">
        <title>Genome sequence of Woronichinia naegeliana from Washington state freshwater lake bloom.</title>
        <authorList>
            <person name="Dreher T.W."/>
        </authorList>
    </citation>
    <scope>NUCLEOTIDE SEQUENCE</scope>
    <source>
        <strain evidence="8">WA131</strain>
    </source>
</reference>
<dbReference type="Proteomes" id="UP001065613">
    <property type="component" value="Chromosome"/>
</dbReference>
<dbReference type="SUPFAM" id="SSF54534">
    <property type="entry name" value="FKBP-like"/>
    <property type="match status" value="1"/>
</dbReference>
<dbReference type="Pfam" id="PF00254">
    <property type="entry name" value="FKBP_C"/>
    <property type="match status" value="1"/>
</dbReference>
<evidence type="ECO:0000313" key="8">
    <source>
        <dbReference type="EMBL" id="UXE62446.1"/>
    </source>
</evidence>
<accession>A0A977KYT9</accession>
<dbReference type="PANTHER" id="PTHR43811:SF19">
    <property type="entry name" value="39 KDA FK506-BINDING NUCLEAR PROTEIN"/>
    <property type="match status" value="1"/>
</dbReference>
<dbReference type="PANTHER" id="PTHR43811">
    <property type="entry name" value="FKBP-TYPE PEPTIDYL-PROLYL CIS-TRANS ISOMERASE FKPA"/>
    <property type="match status" value="1"/>
</dbReference>
<dbReference type="EMBL" id="CP073041">
    <property type="protein sequence ID" value="UXE62446.1"/>
    <property type="molecule type" value="Genomic_DNA"/>
</dbReference>
<sequence length="182" mass="19313">MKEVLISLSFVLFFAVILIFSNLFNGGSSQTDVLAANLKTVNPTVSTDDNSTATLAAKIDQEIAQMSSQKTVTTDSGLQYIDIVEGEGASPTQGQTVVVHYTGTLTNGKVFDSSVERNQPFSFKIGVGQVIKGWDEGVMSMKVGGKRQLIIPPDLGYGARGAGGVIPPNATLIFDVELLKVN</sequence>
<protein>
    <recommendedName>
        <fullName evidence="6">Peptidyl-prolyl cis-trans isomerase</fullName>
        <ecNumber evidence="6">5.2.1.8</ecNumber>
    </recommendedName>
</protein>
<dbReference type="KEGG" id="wna:KA717_06660"/>
<evidence type="ECO:0000256" key="6">
    <source>
        <dbReference type="RuleBase" id="RU003915"/>
    </source>
</evidence>
<organism evidence="8">
    <name type="scientific">Woronichinia naegeliana WA131</name>
    <dbReference type="NCBI Taxonomy" id="2824559"/>
    <lineage>
        <taxon>Bacteria</taxon>
        <taxon>Bacillati</taxon>
        <taxon>Cyanobacteriota</taxon>
        <taxon>Cyanophyceae</taxon>
        <taxon>Synechococcales</taxon>
        <taxon>Coelosphaeriaceae</taxon>
        <taxon>Woronichinia</taxon>
    </lineage>
</organism>
<feature type="domain" description="PPIase FKBP-type" evidence="7">
    <location>
        <begin position="94"/>
        <end position="182"/>
    </location>
</feature>
<dbReference type="Gene3D" id="3.10.50.40">
    <property type="match status" value="1"/>
</dbReference>
<name>A0A977KYT9_9CYAN</name>
<proteinExistence type="inferred from homology"/>
<dbReference type="EC" id="5.2.1.8" evidence="6"/>
<keyword evidence="4 5" id="KW-0413">Isomerase</keyword>
<dbReference type="FunFam" id="3.10.50.40:FF:000047">
    <property type="entry name" value="Peptidylprolyl isomerase"/>
    <property type="match status" value="1"/>
</dbReference>
<keyword evidence="3 5" id="KW-0697">Rotamase</keyword>
<evidence type="ECO:0000256" key="5">
    <source>
        <dbReference type="PROSITE-ProRule" id="PRU00277"/>
    </source>
</evidence>
<evidence type="ECO:0000256" key="4">
    <source>
        <dbReference type="ARBA" id="ARBA00023235"/>
    </source>
</evidence>
<dbReference type="InterPro" id="IPR046357">
    <property type="entry name" value="PPIase_dom_sf"/>
</dbReference>
<evidence type="ECO:0000256" key="3">
    <source>
        <dbReference type="ARBA" id="ARBA00023110"/>
    </source>
</evidence>